<evidence type="ECO:0000256" key="6">
    <source>
        <dbReference type="ARBA" id="ARBA00023136"/>
    </source>
</evidence>
<dbReference type="InterPro" id="IPR000531">
    <property type="entry name" value="Beta-barrel_TonB"/>
</dbReference>
<evidence type="ECO:0000313" key="13">
    <source>
        <dbReference type="Proteomes" id="UP000178198"/>
    </source>
</evidence>
<dbReference type="InterPro" id="IPR023996">
    <property type="entry name" value="TonB-dep_OMP_SusC/RagA"/>
</dbReference>
<sequence>MIAPAFIHAQNRIISGSVNDNLNEPLPGVTVSVKGTKVATLTDGNGQFKITAASKDQLIFTYIGFETSTLAVQDKTTVAVTLKSTTSALEEVVVIGYGTVKKKDLTGAVSSVAMSDLNKAPVRSFDEALAGRVAGVQVTSSDGRPGAGINIVIRGNNSVTQANSPLYVVDGFLIEDPDNNVVNPSDIESIDILKDASATAIYGARGANGVVVITTKQGKAGKAVFSFSSSVGVQNNISKMELMSPYEFVKYQLELNPAETSIPRSPTEIYLSDGKTLDYYKTQKGIDWQDLTTRTALFKNNDFSVRGGTKKLKYAFSGSTSDQDGILLNSNYKRYQGRAVLDYKITDKLKIGINTNYSHLEQSGINPAMSTGSATTNIMVSVWGYRPIATDSSVLDLLQDPDVNSANDYRVNPLLNLQNLYRLNTTKNINANGYLEYLFTKDLKLRTSFGIIENRLRQDQFNNSKTQYGFPGNTNGVNGRILHSNSSNWLNENTLTWDKKVSKKSKINVLGGFTIQKRDSWSYGRSATQLPNEDLGLAGLDQGVAQRVDSLASVWTMSSFLGRINYNYDSKYLLTASFRADGSSKFPSKNHWGYFPSAAASWRFDKEKFLKNNKTLSEGKLRVSYGVTGNNRVGDFDYLSTYFNPIGNSYVFNNEYVPGVVATNLGNSDLKWESTEQVDAGIDLGFFNQRITLTADIYRKITKDLLLNTQLPPSSGFGSAIKNIGSVENKGLELTLTTKNINTKDFTWTTSANIAFNKNKLIALGEDQESLESTVNWDNQWNTTSAYIAKIGQPLGLMYGYESLGTYKYEDFNLDTTTGIYTLKPDVTTNGNTRANIKPGDIKYKDQNGDLVVNSNDYTVIGKGLPVHTGGFSNNFTYKGFDLNIFFQWSYGNDILNANRVLFEGNTKNQGYLNQFASYENRWTPENSDSDIFRTRGYFGGGYSSNFVEDGSYLRLKTVSLGYNFDASFLKKLRLKSLRFYVSGQNLITWTDYSGPDPEVNTYSSALTPGFDFSSYPRARTIVFGTNISF</sequence>
<dbReference type="SUPFAM" id="SSF56935">
    <property type="entry name" value="Porins"/>
    <property type="match status" value="1"/>
</dbReference>
<name>A0A1D9P5Z3_9FLAO</name>
<evidence type="ECO:0000256" key="8">
    <source>
        <dbReference type="PROSITE-ProRule" id="PRU01360"/>
    </source>
</evidence>
<keyword evidence="2 8" id="KW-0813">Transport</keyword>
<feature type="domain" description="TonB-dependent receptor plug" evidence="11">
    <location>
        <begin position="101"/>
        <end position="210"/>
    </location>
</feature>
<dbReference type="Pfam" id="PF00593">
    <property type="entry name" value="TonB_dep_Rec_b-barrel"/>
    <property type="match status" value="1"/>
</dbReference>
<dbReference type="KEGG" id="fcm:BIW12_00060"/>
<dbReference type="InterPro" id="IPR023997">
    <property type="entry name" value="TonB-dep_OMP_SusC/RagA_CS"/>
</dbReference>
<proteinExistence type="inferred from homology"/>
<feature type="domain" description="TonB-dependent receptor-like beta-barrel" evidence="10">
    <location>
        <begin position="404"/>
        <end position="821"/>
    </location>
</feature>
<evidence type="ECO:0000256" key="4">
    <source>
        <dbReference type="ARBA" id="ARBA00022692"/>
    </source>
</evidence>
<comment type="similarity">
    <text evidence="8 9">Belongs to the TonB-dependent receptor family.</text>
</comment>
<dbReference type="Pfam" id="PF07715">
    <property type="entry name" value="Plug"/>
    <property type="match status" value="1"/>
</dbReference>
<keyword evidence="4 8" id="KW-0812">Transmembrane</keyword>
<dbReference type="Proteomes" id="UP000178198">
    <property type="component" value="Chromosome"/>
</dbReference>
<comment type="subcellular location">
    <subcellularLocation>
        <location evidence="1 8">Cell outer membrane</location>
        <topology evidence="1 8">Multi-pass membrane protein</topology>
    </subcellularLocation>
</comment>
<dbReference type="AlphaFoldDB" id="A0A1D9P5Z3"/>
<dbReference type="InterPro" id="IPR012910">
    <property type="entry name" value="Plug_dom"/>
</dbReference>
<dbReference type="Gene3D" id="2.60.40.1120">
    <property type="entry name" value="Carboxypeptidase-like, regulatory domain"/>
    <property type="match status" value="1"/>
</dbReference>
<dbReference type="EMBL" id="CP017774">
    <property type="protein sequence ID" value="AOZ97961.1"/>
    <property type="molecule type" value="Genomic_DNA"/>
</dbReference>
<evidence type="ECO:0000256" key="9">
    <source>
        <dbReference type="RuleBase" id="RU003357"/>
    </source>
</evidence>
<dbReference type="InterPro" id="IPR037066">
    <property type="entry name" value="Plug_dom_sf"/>
</dbReference>
<evidence type="ECO:0000259" key="10">
    <source>
        <dbReference type="Pfam" id="PF00593"/>
    </source>
</evidence>
<dbReference type="InterPro" id="IPR008969">
    <property type="entry name" value="CarboxyPept-like_regulatory"/>
</dbReference>
<dbReference type="Gene3D" id="2.170.130.10">
    <property type="entry name" value="TonB-dependent receptor, plug domain"/>
    <property type="match status" value="1"/>
</dbReference>
<dbReference type="Pfam" id="PF13715">
    <property type="entry name" value="CarbopepD_reg_2"/>
    <property type="match status" value="1"/>
</dbReference>
<evidence type="ECO:0000256" key="5">
    <source>
        <dbReference type="ARBA" id="ARBA00023077"/>
    </source>
</evidence>
<keyword evidence="5 9" id="KW-0798">TonB box</keyword>
<dbReference type="SUPFAM" id="SSF49464">
    <property type="entry name" value="Carboxypeptidase regulatory domain-like"/>
    <property type="match status" value="1"/>
</dbReference>
<evidence type="ECO:0000256" key="2">
    <source>
        <dbReference type="ARBA" id="ARBA00022448"/>
    </source>
</evidence>
<keyword evidence="3 8" id="KW-1134">Transmembrane beta strand</keyword>
<dbReference type="GO" id="GO:0009279">
    <property type="term" value="C:cell outer membrane"/>
    <property type="evidence" value="ECO:0007669"/>
    <property type="project" value="UniProtKB-SubCell"/>
</dbReference>
<keyword evidence="6 8" id="KW-0472">Membrane</keyword>
<dbReference type="NCBIfam" id="TIGR04057">
    <property type="entry name" value="SusC_RagA_signa"/>
    <property type="match status" value="1"/>
</dbReference>
<keyword evidence="7 8" id="KW-0998">Cell outer membrane</keyword>
<organism evidence="12 13">
    <name type="scientific">Flavobacterium commune</name>
    <dbReference type="NCBI Taxonomy" id="1306519"/>
    <lineage>
        <taxon>Bacteria</taxon>
        <taxon>Pseudomonadati</taxon>
        <taxon>Bacteroidota</taxon>
        <taxon>Flavobacteriia</taxon>
        <taxon>Flavobacteriales</taxon>
        <taxon>Flavobacteriaceae</taxon>
        <taxon>Flavobacterium</taxon>
    </lineage>
</organism>
<dbReference type="PROSITE" id="PS52016">
    <property type="entry name" value="TONB_DEPENDENT_REC_3"/>
    <property type="match status" value="1"/>
</dbReference>
<dbReference type="Gene3D" id="2.40.170.20">
    <property type="entry name" value="TonB-dependent receptor, beta-barrel domain"/>
    <property type="match status" value="1"/>
</dbReference>
<evidence type="ECO:0000259" key="11">
    <source>
        <dbReference type="Pfam" id="PF07715"/>
    </source>
</evidence>
<dbReference type="NCBIfam" id="TIGR04056">
    <property type="entry name" value="OMP_RagA_SusC"/>
    <property type="match status" value="1"/>
</dbReference>
<dbReference type="InterPro" id="IPR036942">
    <property type="entry name" value="Beta-barrel_TonB_sf"/>
</dbReference>
<reference evidence="12 13" key="1">
    <citation type="submission" date="2016-10" db="EMBL/GenBank/DDBJ databases">
        <title>Complete Genome Sequence of Flavobacterium sp. PK15.</title>
        <authorList>
            <person name="Ekwe A."/>
            <person name="Kim S.B."/>
        </authorList>
    </citation>
    <scope>NUCLEOTIDE SEQUENCE [LARGE SCALE GENOMIC DNA]</scope>
    <source>
        <strain evidence="12 13">PK15</strain>
    </source>
</reference>
<dbReference type="InterPro" id="IPR039426">
    <property type="entry name" value="TonB-dep_rcpt-like"/>
</dbReference>
<accession>A0A1D9P5Z3</accession>
<evidence type="ECO:0000256" key="1">
    <source>
        <dbReference type="ARBA" id="ARBA00004571"/>
    </source>
</evidence>
<keyword evidence="13" id="KW-1185">Reference proteome</keyword>
<gene>
    <name evidence="12" type="ORF">BIW12_00060</name>
</gene>
<dbReference type="STRING" id="1306519.BIW12_00060"/>
<evidence type="ECO:0000256" key="7">
    <source>
        <dbReference type="ARBA" id="ARBA00023237"/>
    </source>
</evidence>
<dbReference type="FunFam" id="2.170.130.10:FF:000008">
    <property type="entry name" value="SusC/RagA family TonB-linked outer membrane protein"/>
    <property type="match status" value="1"/>
</dbReference>
<dbReference type="OrthoDB" id="9768177at2"/>
<evidence type="ECO:0000313" key="12">
    <source>
        <dbReference type="EMBL" id="AOZ97961.1"/>
    </source>
</evidence>
<protein>
    <submittedName>
        <fullName evidence="12">SusC/RagA family TonB-linked outer membrane protein</fullName>
    </submittedName>
</protein>
<evidence type="ECO:0000256" key="3">
    <source>
        <dbReference type="ARBA" id="ARBA00022452"/>
    </source>
</evidence>